<dbReference type="OrthoDB" id="1788630at2"/>
<dbReference type="EMBL" id="AWQQ01000024">
    <property type="protein sequence ID" value="PHJ39362.1"/>
    <property type="molecule type" value="Genomic_DNA"/>
</dbReference>
<dbReference type="AlphaFoldDB" id="A0A2C6MHU4"/>
<protein>
    <submittedName>
        <fullName evidence="1">Uncharacterized protein</fullName>
    </submittedName>
</protein>
<dbReference type="RefSeq" id="WP_099082300.1">
    <property type="nucleotide sequence ID" value="NZ_AWQQ01000024.1"/>
</dbReference>
<evidence type="ECO:0000313" key="1">
    <source>
        <dbReference type="EMBL" id="PHJ39362.1"/>
    </source>
</evidence>
<name>A0A2C6MHU4_9FIRM</name>
<comment type="caution">
    <text evidence="1">The sequence shown here is derived from an EMBL/GenBank/DDBJ whole genome shotgun (WGS) entry which is preliminary data.</text>
</comment>
<reference evidence="1 2" key="1">
    <citation type="submission" date="2013-09" db="EMBL/GenBank/DDBJ databases">
        <title>Biodegradation of hydrocarbons in the deep terrestrial subsurface : characterization of a microbial consortium composed of two Desulfotomaculum species originating from a deep geological formation.</title>
        <authorList>
            <person name="Aullo T."/>
            <person name="Berlendis S."/>
            <person name="Lascourreges J.-F."/>
            <person name="Dessort D."/>
            <person name="Saint-Laurent S."/>
            <person name="Schraauwers B."/>
            <person name="Mas J."/>
            <person name="Magot M."/>
            <person name="Ranchou-Peyruse A."/>
        </authorList>
    </citation>
    <scope>NUCLEOTIDE SEQUENCE [LARGE SCALE GENOMIC DNA]</scope>
    <source>
        <strain evidence="1 2">Bs107</strain>
    </source>
</reference>
<proteinExistence type="predicted"/>
<organism evidence="1 2">
    <name type="scientific">Desulforamulus profundi</name>
    <dbReference type="NCBI Taxonomy" id="1383067"/>
    <lineage>
        <taxon>Bacteria</taxon>
        <taxon>Bacillati</taxon>
        <taxon>Bacillota</taxon>
        <taxon>Clostridia</taxon>
        <taxon>Eubacteriales</taxon>
        <taxon>Peptococcaceae</taxon>
        <taxon>Desulforamulus</taxon>
    </lineage>
</organism>
<accession>A0A2C6MHU4</accession>
<keyword evidence="2" id="KW-1185">Reference proteome</keyword>
<sequence length="76" mass="9197">MKRVSIDELVNKDKKRKTLKIQLSTYTRLPKEERINKKERDPVEINLLARSIMAKVKRYQSEGILIKNGRSWRFYF</sequence>
<gene>
    <name evidence="1" type="ORF">P378_04090</name>
</gene>
<dbReference type="Proteomes" id="UP000222564">
    <property type="component" value="Unassembled WGS sequence"/>
</dbReference>
<evidence type="ECO:0000313" key="2">
    <source>
        <dbReference type="Proteomes" id="UP000222564"/>
    </source>
</evidence>